<dbReference type="InterPro" id="IPR015020">
    <property type="entry name" value="Rv2525c-like_Glyco_Hydro-like"/>
</dbReference>
<evidence type="ECO:0000256" key="1">
    <source>
        <dbReference type="SAM" id="SignalP"/>
    </source>
</evidence>
<comment type="caution">
    <text evidence="4">The sequence shown here is derived from an EMBL/GenBank/DDBJ whole genome shotgun (WGS) entry which is preliminary data.</text>
</comment>
<dbReference type="GO" id="GO:0016787">
    <property type="term" value="F:hydrolase activity"/>
    <property type="evidence" value="ECO:0007669"/>
    <property type="project" value="UniProtKB-KW"/>
</dbReference>
<evidence type="ECO:0000259" key="3">
    <source>
        <dbReference type="Pfam" id="PF08924"/>
    </source>
</evidence>
<dbReference type="Pfam" id="PF08924">
    <property type="entry name" value="Rv2525c_GlyHyd-like"/>
    <property type="match status" value="1"/>
</dbReference>
<proteinExistence type="predicted"/>
<dbReference type="Gene3D" id="3.20.20.80">
    <property type="entry name" value="Glycosidases"/>
    <property type="match status" value="1"/>
</dbReference>
<dbReference type="InterPro" id="IPR017853">
    <property type="entry name" value="GH"/>
</dbReference>
<reference evidence="4 5" key="1">
    <citation type="submission" date="2024-09" db="EMBL/GenBank/DDBJ databases">
        <authorList>
            <person name="Sun Q."/>
            <person name="Mori K."/>
        </authorList>
    </citation>
    <scope>NUCLEOTIDE SEQUENCE [LARGE SCALE GENOMIC DNA]</scope>
    <source>
        <strain evidence="4 5">CCM 8654</strain>
    </source>
</reference>
<dbReference type="SUPFAM" id="SSF47090">
    <property type="entry name" value="PGBD-like"/>
    <property type="match status" value="2"/>
</dbReference>
<feature type="domain" description="Peptidoglycan binding-like" evidence="2">
    <location>
        <begin position="404"/>
        <end position="459"/>
    </location>
</feature>
<keyword evidence="5" id="KW-1185">Reference proteome</keyword>
<dbReference type="Proteomes" id="UP001589698">
    <property type="component" value="Unassembled WGS sequence"/>
</dbReference>
<keyword evidence="4" id="KW-0378">Hydrolase</keyword>
<feature type="signal peptide" evidence="1">
    <location>
        <begin position="1"/>
        <end position="34"/>
    </location>
</feature>
<gene>
    <name evidence="4" type="ORF">ACFFJG_07585</name>
</gene>
<dbReference type="SUPFAM" id="SSF51445">
    <property type="entry name" value="(Trans)glycosidases"/>
    <property type="match status" value="1"/>
</dbReference>
<evidence type="ECO:0000313" key="4">
    <source>
        <dbReference type="EMBL" id="MFC0222336.1"/>
    </source>
</evidence>
<sequence length="463" mass="49581">MPRLRPTSTAARTSTRAALAAVALTLAAPLVALAPTGAAHADRTPAPRLASQQQVAMATPGDFTGHGFDQCMAPTQSTMDAWWRSSPFTAVGIYISGDSRACRTQTNLSATWVATQVARGWRLLPIALGPQASCQPRFPRYKDDFTISPKPAGGYATAAAQGAAEADKNAADAVAYGIGPGATIWYDLEGFDLTNTACRESALVFVSSWVTRIKQQGYVAGFYSSASSGIKMLDDARTQRPGQFALPDRIWIARWDGNADTSTTYIPEDGWRPGGRMKQYKGGHDETWGGVTINIDTNFIDLGAGSQPVPEGRCPGTKLGFWKYPTLSAASAPATRVKVLQCLLTEQGTYAGALTGTYDAATVAAARAWQASRKFTPTDTFEKRHWVALLAAGARTTVKRGSTDESVYRLQRALNAAGAGRFRATGVFDAKTEAALRTYQSRLRVPVSGVATPRTWNKLQRGL</sequence>
<evidence type="ECO:0000259" key="2">
    <source>
        <dbReference type="Pfam" id="PF01471"/>
    </source>
</evidence>
<dbReference type="RefSeq" id="WP_378517990.1">
    <property type="nucleotide sequence ID" value="NZ_CBCSDI010000027.1"/>
</dbReference>
<evidence type="ECO:0000313" key="5">
    <source>
        <dbReference type="Proteomes" id="UP001589698"/>
    </source>
</evidence>
<feature type="domain" description="Rv2525c-like glycoside hydrolase-like" evidence="3">
    <location>
        <begin position="82"/>
        <end position="299"/>
    </location>
</feature>
<dbReference type="InterPro" id="IPR036365">
    <property type="entry name" value="PGBD-like_sf"/>
</dbReference>
<protein>
    <submittedName>
        <fullName evidence="4">Glycoside hydrolase domain-containing protein</fullName>
    </submittedName>
</protein>
<dbReference type="InterPro" id="IPR036366">
    <property type="entry name" value="PGBDSf"/>
</dbReference>
<dbReference type="EMBL" id="JBHLXH010000001">
    <property type="protein sequence ID" value="MFC0222336.1"/>
    <property type="molecule type" value="Genomic_DNA"/>
</dbReference>
<dbReference type="Gene3D" id="1.10.101.10">
    <property type="entry name" value="PGBD-like superfamily/PGBD"/>
    <property type="match status" value="2"/>
</dbReference>
<accession>A0ABV6E026</accession>
<dbReference type="InterPro" id="IPR002477">
    <property type="entry name" value="Peptidoglycan-bd-like"/>
</dbReference>
<keyword evidence="1" id="KW-0732">Signal</keyword>
<organism evidence="4 5">
    <name type="scientific">Nocardioides zeicaulis</name>
    <dbReference type="NCBI Taxonomy" id="1776857"/>
    <lineage>
        <taxon>Bacteria</taxon>
        <taxon>Bacillati</taxon>
        <taxon>Actinomycetota</taxon>
        <taxon>Actinomycetes</taxon>
        <taxon>Propionibacteriales</taxon>
        <taxon>Nocardioidaceae</taxon>
        <taxon>Nocardioides</taxon>
    </lineage>
</organism>
<dbReference type="Pfam" id="PF01471">
    <property type="entry name" value="PG_binding_1"/>
    <property type="match status" value="1"/>
</dbReference>
<name>A0ABV6E026_9ACTN</name>
<feature type="chain" id="PRO_5047027259" evidence="1">
    <location>
        <begin position="35"/>
        <end position="463"/>
    </location>
</feature>